<keyword evidence="1" id="KW-0233">DNA recombination</keyword>
<evidence type="ECO:0000313" key="3">
    <source>
        <dbReference type="EMBL" id="KKN75763.1"/>
    </source>
</evidence>
<dbReference type="Gene3D" id="3.30.420.10">
    <property type="entry name" value="Ribonuclease H-like superfamily/Ribonuclease H"/>
    <property type="match status" value="1"/>
</dbReference>
<dbReference type="GO" id="GO:0005829">
    <property type="term" value="C:cytosol"/>
    <property type="evidence" value="ECO:0007669"/>
    <property type="project" value="TreeGrafter"/>
</dbReference>
<dbReference type="EMBL" id="LAZR01000304">
    <property type="protein sequence ID" value="KKN75763.1"/>
    <property type="molecule type" value="Genomic_DNA"/>
</dbReference>
<accession>A0A0F9WC58</accession>
<dbReference type="GO" id="GO:0004803">
    <property type="term" value="F:transposase activity"/>
    <property type="evidence" value="ECO:0007669"/>
    <property type="project" value="TreeGrafter"/>
</dbReference>
<dbReference type="GO" id="GO:0003676">
    <property type="term" value="F:nucleic acid binding"/>
    <property type="evidence" value="ECO:0007669"/>
    <property type="project" value="InterPro"/>
</dbReference>
<sequence length="333" mass="39238">MGRCYPHLSLEERRRIANWRYGKMPVPEIAERLCRNASTIYREIKRNSCQFDDQPELNGYHALNAQDQSEERRAVHRKLIIYPELMSAVRSGFDAGWSPEQIAGRMRLERHPMRVSHETIYRYAYSKDGRAEKFYQHLPRQRQRRRPRGTRKNHGSQFLDELAIKHRPKIISDRDQFGHWECDLVMFRKEFGKANVTSLVERVSRFTVVLKNPDRQSKPIMEGLIDCLSSLPAHARQSITFDRGTEFSAWQDLKDGIGIDPWFCDPRSPWQKGTVENTNNRLRRDLPRKSDPTAFTNQYLRTICDRLNATPRKCLGYKTPAEVFREKLMEGEK</sequence>
<dbReference type="PANTHER" id="PTHR10948">
    <property type="entry name" value="TRANSPOSASE"/>
    <property type="match status" value="1"/>
</dbReference>
<dbReference type="InterPro" id="IPR012337">
    <property type="entry name" value="RNaseH-like_sf"/>
</dbReference>
<dbReference type="Pfam" id="PF13936">
    <property type="entry name" value="HTH_38"/>
    <property type="match status" value="1"/>
</dbReference>
<gene>
    <name evidence="3" type="ORF">LCGC14_0377610</name>
</gene>
<feature type="domain" description="Integrase catalytic" evidence="2">
    <location>
        <begin position="164"/>
        <end position="328"/>
    </location>
</feature>
<dbReference type="InterPro" id="IPR025246">
    <property type="entry name" value="IS30-like_HTH"/>
</dbReference>
<protein>
    <recommendedName>
        <fullName evidence="2">Integrase catalytic domain-containing protein</fullName>
    </recommendedName>
</protein>
<dbReference type="GO" id="GO:0015074">
    <property type="term" value="P:DNA integration"/>
    <property type="evidence" value="ECO:0007669"/>
    <property type="project" value="InterPro"/>
</dbReference>
<name>A0A0F9WC58_9ZZZZ</name>
<reference evidence="3" key="1">
    <citation type="journal article" date="2015" name="Nature">
        <title>Complex archaea that bridge the gap between prokaryotes and eukaryotes.</title>
        <authorList>
            <person name="Spang A."/>
            <person name="Saw J.H."/>
            <person name="Jorgensen S.L."/>
            <person name="Zaremba-Niedzwiedzka K."/>
            <person name="Martijn J."/>
            <person name="Lind A.E."/>
            <person name="van Eijk R."/>
            <person name="Schleper C."/>
            <person name="Guy L."/>
            <person name="Ettema T.J."/>
        </authorList>
    </citation>
    <scope>NUCLEOTIDE SEQUENCE</scope>
</reference>
<dbReference type="InterPro" id="IPR001584">
    <property type="entry name" value="Integrase_cat-core"/>
</dbReference>
<dbReference type="AlphaFoldDB" id="A0A0F9WC58"/>
<dbReference type="Pfam" id="PF00665">
    <property type="entry name" value="rve"/>
    <property type="match status" value="1"/>
</dbReference>
<dbReference type="PANTHER" id="PTHR10948:SF23">
    <property type="entry name" value="TRANSPOSASE INSI FOR INSERTION SEQUENCE ELEMENT IS30A-RELATED"/>
    <property type="match status" value="1"/>
</dbReference>
<dbReference type="PROSITE" id="PS50994">
    <property type="entry name" value="INTEGRASE"/>
    <property type="match status" value="1"/>
</dbReference>
<organism evidence="3">
    <name type="scientific">marine sediment metagenome</name>
    <dbReference type="NCBI Taxonomy" id="412755"/>
    <lineage>
        <taxon>unclassified sequences</taxon>
        <taxon>metagenomes</taxon>
        <taxon>ecological metagenomes</taxon>
    </lineage>
</organism>
<proteinExistence type="predicted"/>
<dbReference type="NCBIfam" id="NF033563">
    <property type="entry name" value="transpos_IS30"/>
    <property type="match status" value="1"/>
</dbReference>
<dbReference type="InterPro" id="IPR051917">
    <property type="entry name" value="Transposase-Integrase"/>
</dbReference>
<comment type="caution">
    <text evidence="3">The sequence shown here is derived from an EMBL/GenBank/DDBJ whole genome shotgun (WGS) entry which is preliminary data.</text>
</comment>
<dbReference type="SUPFAM" id="SSF53098">
    <property type="entry name" value="Ribonuclease H-like"/>
    <property type="match status" value="1"/>
</dbReference>
<dbReference type="GO" id="GO:0006310">
    <property type="term" value="P:DNA recombination"/>
    <property type="evidence" value="ECO:0007669"/>
    <property type="project" value="UniProtKB-KW"/>
</dbReference>
<dbReference type="GO" id="GO:0032196">
    <property type="term" value="P:transposition"/>
    <property type="evidence" value="ECO:0007669"/>
    <property type="project" value="TreeGrafter"/>
</dbReference>
<evidence type="ECO:0000259" key="2">
    <source>
        <dbReference type="PROSITE" id="PS50994"/>
    </source>
</evidence>
<dbReference type="InterPro" id="IPR053392">
    <property type="entry name" value="Transposase_IS30-like"/>
</dbReference>
<dbReference type="InterPro" id="IPR036397">
    <property type="entry name" value="RNaseH_sf"/>
</dbReference>
<evidence type="ECO:0000256" key="1">
    <source>
        <dbReference type="ARBA" id="ARBA00023172"/>
    </source>
</evidence>